<keyword evidence="2" id="KW-0378">Hydrolase</keyword>
<dbReference type="Proteomes" id="UP001157461">
    <property type="component" value="Unassembled WGS sequence"/>
</dbReference>
<evidence type="ECO:0000259" key="1">
    <source>
        <dbReference type="SMART" id="SM00731"/>
    </source>
</evidence>
<dbReference type="GO" id="GO:0008237">
    <property type="term" value="F:metallopeptidase activity"/>
    <property type="evidence" value="ECO:0007669"/>
    <property type="project" value="UniProtKB-KW"/>
</dbReference>
<proteinExistence type="predicted"/>
<keyword evidence="2" id="KW-0482">Metalloprotease</keyword>
<dbReference type="Pfam" id="PF10263">
    <property type="entry name" value="SprT-like"/>
    <property type="match status" value="1"/>
</dbReference>
<accession>A0ABT6ID01</accession>
<keyword evidence="2" id="KW-0645">Protease</keyword>
<sequence>MPMPEQLHARVEDCYRQAEAFFKRRFPRPDVGLALRGQRAGVAHLTENRLRFNGQLYQQNRAHFLEQTVAHEVAHLVAHQLFGGGIRPHGEEWQLIMRGVYGLPPDRCHTYELPQRARTLYLYRCNCSDGRFEFTAQRHALVRKGRRYLCRRCRGPLDFTQEVIRG</sequence>
<dbReference type="NCBIfam" id="NF003421">
    <property type="entry name" value="PRK04860.1"/>
    <property type="match status" value="1"/>
</dbReference>
<dbReference type="PANTHER" id="PTHR38773">
    <property type="entry name" value="PROTEIN SPRT"/>
    <property type="match status" value="1"/>
</dbReference>
<organism evidence="2 3">
    <name type="scientific">Pseudomonas flavocrustae</name>
    <dbReference type="NCBI Taxonomy" id="2991719"/>
    <lineage>
        <taxon>Bacteria</taxon>
        <taxon>Pseudomonadati</taxon>
        <taxon>Pseudomonadota</taxon>
        <taxon>Gammaproteobacteria</taxon>
        <taxon>Pseudomonadales</taxon>
        <taxon>Pseudomonadaceae</taxon>
        <taxon>Pseudomonas</taxon>
    </lineage>
</organism>
<keyword evidence="3" id="KW-1185">Reference proteome</keyword>
<dbReference type="PANTHER" id="PTHR38773:SF1">
    <property type="entry name" value="PROTEIN SPRT"/>
    <property type="match status" value="1"/>
</dbReference>
<dbReference type="InterPro" id="IPR006640">
    <property type="entry name" value="SprT-like_domain"/>
</dbReference>
<name>A0ABT6ID01_9PSED</name>
<comment type="caution">
    <text evidence="2">The sequence shown here is derived from an EMBL/GenBank/DDBJ whole genome shotgun (WGS) entry which is preliminary data.</text>
</comment>
<dbReference type="EMBL" id="JAPDIQ010000002">
    <property type="protein sequence ID" value="MDH4762291.1"/>
    <property type="molecule type" value="Genomic_DNA"/>
</dbReference>
<dbReference type="SMART" id="SM00731">
    <property type="entry name" value="SprT"/>
    <property type="match status" value="1"/>
</dbReference>
<protein>
    <submittedName>
        <fullName evidence="2">SprT family zinc-dependent metalloprotease</fullName>
    </submittedName>
</protein>
<evidence type="ECO:0000313" key="2">
    <source>
        <dbReference type="EMBL" id="MDH4762291.1"/>
    </source>
</evidence>
<feature type="domain" description="SprT-like" evidence="1">
    <location>
        <begin position="9"/>
        <end position="160"/>
    </location>
</feature>
<evidence type="ECO:0000313" key="3">
    <source>
        <dbReference type="Proteomes" id="UP001157461"/>
    </source>
</evidence>
<gene>
    <name evidence="2" type="ORF">OMP44_05105</name>
</gene>
<reference evidence="2 3" key="1">
    <citation type="submission" date="2022-10" db="EMBL/GenBank/DDBJ databases">
        <title>A novel Pseudomonas species, isolated from Passiflora incarnata leaves.</title>
        <authorList>
            <person name="Cueva-Yesquen L.G."/>
            <person name="Fantinatti-Garboggini F."/>
        </authorList>
    </citation>
    <scope>NUCLEOTIDE SEQUENCE [LARGE SCALE GENOMIC DNA]</scope>
    <source>
        <strain evidence="2 3">CBMAI 2609</strain>
    </source>
</reference>